<gene>
    <name evidence="1" type="ORF">CCAM_LOCUS30172</name>
</gene>
<dbReference type="Proteomes" id="UP000595140">
    <property type="component" value="Unassembled WGS sequence"/>
</dbReference>
<dbReference type="EMBL" id="OOIL02003570">
    <property type="protein sequence ID" value="VFQ88396.1"/>
    <property type="molecule type" value="Genomic_DNA"/>
</dbReference>
<proteinExistence type="predicted"/>
<dbReference type="AlphaFoldDB" id="A0A484MK12"/>
<protein>
    <submittedName>
        <fullName evidence="1">Uncharacterized protein</fullName>
    </submittedName>
</protein>
<evidence type="ECO:0000313" key="2">
    <source>
        <dbReference type="Proteomes" id="UP000595140"/>
    </source>
</evidence>
<name>A0A484MK12_9ASTE</name>
<reference evidence="1 2" key="1">
    <citation type="submission" date="2018-04" db="EMBL/GenBank/DDBJ databases">
        <authorList>
            <person name="Vogel A."/>
        </authorList>
    </citation>
    <scope>NUCLEOTIDE SEQUENCE [LARGE SCALE GENOMIC DNA]</scope>
</reference>
<sequence length="90" mass="10254">MSSKTTSWLHFELNLTTESKPGGASSSYQILIVLHASIPFLCSTLDVSRGFDESHKLRFIVQIRLLSVNYLWIHATDKKTGRRLHMVSHI</sequence>
<keyword evidence="2" id="KW-1185">Reference proteome</keyword>
<organism evidence="1 2">
    <name type="scientific">Cuscuta campestris</name>
    <dbReference type="NCBI Taxonomy" id="132261"/>
    <lineage>
        <taxon>Eukaryota</taxon>
        <taxon>Viridiplantae</taxon>
        <taxon>Streptophyta</taxon>
        <taxon>Embryophyta</taxon>
        <taxon>Tracheophyta</taxon>
        <taxon>Spermatophyta</taxon>
        <taxon>Magnoliopsida</taxon>
        <taxon>eudicotyledons</taxon>
        <taxon>Gunneridae</taxon>
        <taxon>Pentapetalae</taxon>
        <taxon>asterids</taxon>
        <taxon>lamiids</taxon>
        <taxon>Solanales</taxon>
        <taxon>Convolvulaceae</taxon>
        <taxon>Cuscuteae</taxon>
        <taxon>Cuscuta</taxon>
        <taxon>Cuscuta subgen. Grammica</taxon>
        <taxon>Cuscuta sect. Cleistogrammica</taxon>
    </lineage>
</organism>
<accession>A0A484MK12</accession>
<evidence type="ECO:0000313" key="1">
    <source>
        <dbReference type="EMBL" id="VFQ88396.1"/>
    </source>
</evidence>